<name>A0AAI8VFX7_9PEZI</name>
<comment type="caution">
    <text evidence="1">The sequence shown here is derived from an EMBL/GenBank/DDBJ whole genome shotgun (WGS) entry which is preliminary data.</text>
</comment>
<protein>
    <submittedName>
        <fullName evidence="1">Uu.00g115690.m01.CDS01</fullName>
    </submittedName>
</protein>
<proteinExistence type="predicted"/>
<evidence type="ECO:0000313" key="2">
    <source>
        <dbReference type="Proteomes" id="UP001295740"/>
    </source>
</evidence>
<evidence type="ECO:0000313" key="1">
    <source>
        <dbReference type="EMBL" id="CAJ2504175.1"/>
    </source>
</evidence>
<gene>
    <name evidence="1" type="ORF">KHLLAP_LOCUS4643</name>
</gene>
<organism evidence="1 2">
    <name type="scientific">Anthostomella pinea</name>
    <dbReference type="NCBI Taxonomy" id="933095"/>
    <lineage>
        <taxon>Eukaryota</taxon>
        <taxon>Fungi</taxon>
        <taxon>Dikarya</taxon>
        <taxon>Ascomycota</taxon>
        <taxon>Pezizomycotina</taxon>
        <taxon>Sordariomycetes</taxon>
        <taxon>Xylariomycetidae</taxon>
        <taxon>Xylariales</taxon>
        <taxon>Xylariaceae</taxon>
        <taxon>Anthostomella</taxon>
    </lineage>
</organism>
<dbReference type="AlphaFoldDB" id="A0AAI8VFX7"/>
<accession>A0AAI8VFX7</accession>
<reference evidence="1" key="1">
    <citation type="submission" date="2023-10" db="EMBL/GenBank/DDBJ databases">
        <authorList>
            <person name="Hackl T."/>
        </authorList>
    </citation>
    <scope>NUCLEOTIDE SEQUENCE</scope>
</reference>
<dbReference type="EMBL" id="CAUWAG010000006">
    <property type="protein sequence ID" value="CAJ2504175.1"/>
    <property type="molecule type" value="Genomic_DNA"/>
</dbReference>
<dbReference type="Proteomes" id="UP001295740">
    <property type="component" value="Unassembled WGS sequence"/>
</dbReference>
<keyword evidence="2" id="KW-1185">Reference proteome</keyword>
<sequence>MRREVVWSKLIIKKGPPTGRVLGDSRLEAPSNQLVLIREDLVTAHNGRDDAIGVVVLPYNLGGHGVVVQPGLQAPGAGAVIVRLTTVSMCALSKREVLPRE</sequence>